<dbReference type="Pfam" id="PF22742">
    <property type="entry name" value="PspAB"/>
    <property type="match status" value="1"/>
</dbReference>
<dbReference type="EMBL" id="AOHO01000081">
    <property type="protein sequence ID" value="EME50998.1"/>
    <property type="molecule type" value="Genomic_DNA"/>
</dbReference>
<comment type="caution">
    <text evidence="1">The sequence shown here is derived from an EMBL/GenBank/DDBJ whole genome shotgun (WGS) entry which is preliminary data.</text>
</comment>
<dbReference type="AlphaFoldDB" id="M2YQD7"/>
<evidence type="ECO:0000313" key="1">
    <source>
        <dbReference type="EMBL" id="EME50998.1"/>
    </source>
</evidence>
<gene>
    <name evidence="1" type="ORF">H074_37408</name>
</gene>
<dbReference type="Proteomes" id="UP000054226">
    <property type="component" value="Unassembled WGS sequence"/>
</dbReference>
<keyword evidence="2" id="KW-1185">Reference proteome</keyword>
<protein>
    <submittedName>
        <fullName evidence="1">Uncharacterized protein</fullName>
    </submittedName>
</protein>
<accession>M2YQD7</accession>
<dbReference type="RefSeq" id="WP_007035254.1">
    <property type="nucleotide sequence ID" value="NZ_AOHO01000081.1"/>
</dbReference>
<reference evidence="1 2" key="1">
    <citation type="journal article" date="2013" name="Genome Announc.">
        <title>Draft Genome Sequence of Amycolatopsis decaplanina Strain DSM 44594T.</title>
        <authorList>
            <person name="Kaur N."/>
            <person name="Kumar S."/>
            <person name="Bala M."/>
            <person name="Raghava G.P."/>
            <person name="Mayilraj S."/>
        </authorList>
    </citation>
    <scope>NUCLEOTIDE SEQUENCE [LARGE SCALE GENOMIC DNA]</scope>
    <source>
        <strain evidence="1 2">DSM 44594</strain>
    </source>
</reference>
<sequence>MRHPRLTMVYLREHGTFYPYAPRGARCRDRPMELKTRSSLTRIVPMESGIGRGHPV</sequence>
<organism evidence="1 2">
    <name type="scientific">Amycolatopsis decaplanina DSM 44594</name>
    <dbReference type="NCBI Taxonomy" id="1284240"/>
    <lineage>
        <taxon>Bacteria</taxon>
        <taxon>Bacillati</taxon>
        <taxon>Actinomycetota</taxon>
        <taxon>Actinomycetes</taxon>
        <taxon>Pseudonocardiales</taxon>
        <taxon>Pseudonocardiaceae</taxon>
        <taxon>Amycolatopsis</taxon>
    </lineage>
</organism>
<name>M2YQD7_9PSEU</name>
<evidence type="ECO:0000313" key="2">
    <source>
        <dbReference type="Proteomes" id="UP000054226"/>
    </source>
</evidence>
<dbReference type="InterPro" id="IPR054383">
    <property type="entry name" value="PspAB-like"/>
</dbReference>
<proteinExistence type="predicted"/>
<dbReference type="PATRIC" id="fig|1284240.4.peg.7632"/>